<organism evidence="3 4">
    <name type="scientific">Roseimicrobium gellanilyticum</name>
    <dbReference type="NCBI Taxonomy" id="748857"/>
    <lineage>
        <taxon>Bacteria</taxon>
        <taxon>Pseudomonadati</taxon>
        <taxon>Verrucomicrobiota</taxon>
        <taxon>Verrucomicrobiia</taxon>
        <taxon>Verrucomicrobiales</taxon>
        <taxon>Verrucomicrobiaceae</taxon>
        <taxon>Roseimicrobium</taxon>
    </lineage>
</organism>
<evidence type="ECO:0000259" key="2">
    <source>
        <dbReference type="SMART" id="SM00635"/>
    </source>
</evidence>
<sequence>MNLRMRPVFSVSIQLLGCLGLIASSASAADISFRNQVQPLLARYGCSSGACHGAAAGQGGFRLSLRGYDDMGDYLSITRSAQGRRITLEDPSRSLLLMKATKAVPHKGGEKIKADWPEYQILAEWIAQGAPGPLENDARIQRIEVSPAHVTLKAGQTQPLKVTAFFNNGKSEDVTRWAKYTAGNTSVATVDDDGKVKVVGRGEGTVTAWYLSQLAIATITVPYEHDVLAKAFEAFKPRNVIDERVKEKLVELNIPPSERCTDAEFIRRAFLDVLGILPTPEETRTFLADAKADKRDRLIEQLLQRPEFVDFWSYKWSDLLLVNSDKLPVQPMWSYYQWIRRNVELNTPWDVMVRDLLTSTGSTLENGAGNFFTLHDEPTRLAETVSTAFLGMSIACAKCHNHPMEKWTNDQYFAFANLFSRVRAKNGGVTDERVIFAATEGDIVQPLTGRAQTPTPLDAKPVSITSTKDRRVPLADWLTAPENPWFSRAITNRVWKNFFSTALVESVDDLRMTNPASNEKLLSDAAAHLAKSKFDLKALMRLILQSETYQRSSVALPENKDDTRFYSRYYPRRLMAEVMLDSVSQVTAVPTKFNMDKRNANKGIGAGYPMGYRALQLPDSNTVSYFLNSFGRPDRVQTCDCERTNEPSMAQALHIANGDTMNQKLKEKDNRVAALLASGKPDAEILEQAYLLCLSREPTEKERAGVLKVLAEVKSPEDRRLALEDVFWGLMSSREFLFNH</sequence>
<protein>
    <submittedName>
        <fullName evidence="3">Ig-like protein group 2</fullName>
    </submittedName>
</protein>
<dbReference type="InterPro" id="IPR008964">
    <property type="entry name" value="Invasin/intimin_cell_adhesion"/>
</dbReference>
<feature type="signal peptide" evidence="1">
    <location>
        <begin position="1"/>
        <end position="28"/>
    </location>
</feature>
<evidence type="ECO:0000256" key="1">
    <source>
        <dbReference type="SAM" id="SignalP"/>
    </source>
</evidence>
<keyword evidence="1" id="KW-0732">Signal</keyword>
<proteinExistence type="predicted"/>
<dbReference type="PANTHER" id="PTHR35889">
    <property type="entry name" value="CYCLOINULO-OLIGOSACCHARIDE FRUCTANOTRANSFERASE-RELATED"/>
    <property type="match status" value="1"/>
</dbReference>
<dbReference type="SMART" id="SM00635">
    <property type="entry name" value="BID_2"/>
    <property type="match status" value="1"/>
</dbReference>
<reference evidence="3 4" key="1">
    <citation type="submission" date="2018-06" db="EMBL/GenBank/DDBJ databases">
        <title>Genomic Encyclopedia of Type Strains, Phase IV (KMG-IV): sequencing the most valuable type-strain genomes for metagenomic binning, comparative biology and taxonomic classification.</title>
        <authorList>
            <person name="Goeker M."/>
        </authorList>
    </citation>
    <scope>NUCLEOTIDE SEQUENCE [LARGE SCALE GENOMIC DNA]</scope>
    <source>
        <strain evidence="3 4">DSM 25532</strain>
    </source>
</reference>
<dbReference type="Proteomes" id="UP000253426">
    <property type="component" value="Unassembled WGS sequence"/>
</dbReference>
<dbReference type="InterPro" id="IPR022655">
    <property type="entry name" value="DUF1553"/>
</dbReference>
<feature type="domain" description="BIG2" evidence="2">
    <location>
        <begin position="139"/>
        <end position="220"/>
    </location>
</feature>
<dbReference type="Pfam" id="PF07583">
    <property type="entry name" value="PSCyt2"/>
    <property type="match status" value="1"/>
</dbReference>
<evidence type="ECO:0000313" key="4">
    <source>
        <dbReference type="Proteomes" id="UP000253426"/>
    </source>
</evidence>
<dbReference type="PANTHER" id="PTHR35889:SF3">
    <property type="entry name" value="F-BOX DOMAIN-CONTAINING PROTEIN"/>
    <property type="match status" value="1"/>
</dbReference>
<evidence type="ECO:0000313" key="3">
    <source>
        <dbReference type="EMBL" id="RBP36339.1"/>
    </source>
</evidence>
<dbReference type="EMBL" id="QNRR01000017">
    <property type="protein sequence ID" value="RBP36339.1"/>
    <property type="molecule type" value="Genomic_DNA"/>
</dbReference>
<keyword evidence="4" id="KW-1185">Reference proteome</keyword>
<name>A0A366H318_9BACT</name>
<dbReference type="AlphaFoldDB" id="A0A366H318"/>
<dbReference type="InterPro" id="IPR011444">
    <property type="entry name" value="DUF1549"/>
</dbReference>
<feature type="chain" id="PRO_5016647146" evidence="1">
    <location>
        <begin position="29"/>
        <end position="740"/>
    </location>
</feature>
<dbReference type="SUPFAM" id="SSF49373">
    <property type="entry name" value="Invasin/intimin cell-adhesion fragments"/>
    <property type="match status" value="1"/>
</dbReference>
<dbReference type="RefSeq" id="WP_245958288.1">
    <property type="nucleotide sequence ID" value="NZ_QNRR01000017.1"/>
</dbReference>
<dbReference type="Pfam" id="PF02368">
    <property type="entry name" value="Big_2"/>
    <property type="match status" value="1"/>
</dbReference>
<comment type="caution">
    <text evidence="3">The sequence shown here is derived from an EMBL/GenBank/DDBJ whole genome shotgun (WGS) entry which is preliminary data.</text>
</comment>
<dbReference type="InterPro" id="IPR003343">
    <property type="entry name" value="Big_2"/>
</dbReference>
<gene>
    <name evidence="3" type="ORF">DES53_11728</name>
</gene>
<dbReference type="Gene3D" id="2.60.40.1080">
    <property type="match status" value="1"/>
</dbReference>
<accession>A0A366H318</accession>
<dbReference type="Pfam" id="PF07587">
    <property type="entry name" value="PSD1"/>
    <property type="match status" value="1"/>
</dbReference>